<dbReference type="Proteomes" id="UP000007266">
    <property type="component" value="Unassembled WGS sequence"/>
</dbReference>
<dbReference type="EMBL" id="KQ971905">
    <property type="protein sequence ID" value="EFA12411.2"/>
    <property type="molecule type" value="Genomic_DNA"/>
</dbReference>
<gene>
    <name evidence="4" type="primary">AUGUSTUS-3.0.2_16413</name>
    <name evidence="4" type="ORF">TcasGA2_TC016413</name>
</gene>
<sequence>MRKKDKTPLPLVIVELPKHETNIYNITTCVSLDVRIEPLKKTNQIGQCFNCQSYGHSQRNCHATAKCLKCAETHPSQECPKPKTTTAKCTNYNGPHPASYRGCPVYPPNQQMRAIKLTSNPWTKNTTQVDQSSPPSALNTENFPPLKPKAWNANGLHNKLNELHQFTLLNNIDIMLINETHAKPSDTLKIPNYIQYRTDRQTHRGCGTAIYLKQNLKHHQPSQITTENIENTSIVFQTKNGPLQITSAYKPPHKDLISTDLHKLIKTKIPTLIAGNLNCKQRSWNSLNNQNEQTLLEYTYQNNCLILGPTKPTHFGAHSAPDVLDIAVIKDITLAIEIFTINELSSDYNPIIIELNTTSRLTPEIKKITFWPLFSKRVETKTKIKTINTAQELEDETKTRPSQTLYIDQQFSPNYQLINENIYRHIKKISKIIPSLAQTDPPLTPISPEEIKSIISKASNKKSPGPDKIPKKPLKLLPHKTIIKFTNILNAILRLRHLPQSWKHAHIILIPKPGKDPTFPQNYRPINLLSNVSKISERTILNRLTEELNHNQTLPNEQFGFRSHHDTTPQLLRVTERITNNFNNKNKTAMICFDIEKAFDKVWHPGIIAKLCKANLNFRLTEPIMSFLKNRTFQVKSQNQLSNTKKCKAGVPQEAILSPTLFNIFTHDIPKHTQTEIALFADDITIMTTSSK</sequence>
<evidence type="ECO:0000259" key="3">
    <source>
        <dbReference type="PROSITE" id="PS50878"/>
    </source>
</evidence>
<reference evidence="4 5" key="1">
    <citation type="journal article" date="2008" name="Nature">
        <title>The genome of the model beetle and pest Tribolium castaneum.</title>
        <authorList>
            <consortium name="Tribolium Genome Sequencing Consortium"/>
            <person name="Richards S."/>
            <person name="Gibbs R.A."/>
            <person name="Weinstock G.M."/>
            <person name="Brown S.J."/>
            <person name="Denell R."/>
            <person name="Beeman R.W."/>
            <person name="Gibbs R."/>
            <person name="Beeman R.W."/>
            <person name="Brown S.J."/>
            <person name="Bucher G."/>
            <person name="Friedrich M."/>
            <person name="Grimmelikhuijzen C.J."/>
            <person name="Klingler M."/>
            <person name="Lorenzen M."/>
            <person name="Richards S."/>
            <person name="Roth S."/>
            <person name="Schroder R."/>
            <person name="Tautz D."/>
            <person name="Zdobnov E.M."/>
            <person name="Muzny D."/>
            <person name="Gibbs R.A."/>
            <person name="Weinstock G.M."/>
            <person name="Attaway T."/>
            <person name="Bell S."/>
            <person name="Buhay C.J."/>
            <person name="Chandrabose M.N."/>
            <person name="Chavez D."/>
            <person name="Clerk-Blankenburg K.P."/>
            <person name="Cree A."/>
            <person name="Dao M."/>
            <person name="Davis C."/>
            <person name="Chacko J."/>
            <person name="Dinh H."/>
            <person name="Dugan-Rocha S."/>
            <person name="Fowler G."/>
            <person name="Garner T.T."/>
            <person name="Garnes J."/>
            <person name="Gnirke A."/>
            <person name="Hawes A."/>
            <person name="Hernandez J."/>
            <person name="Hines S."/>
            <person name="Holder M."/>
            <person name="Hume J."/>
            <person name="Jhangiani S.N."/>
            <person name="Joshi V."/>
            <person name="Khan Z.M."/>
            <person name="Jackson L."/>
            <person name="Kovar C."/>
            <person name="Kowis A."/>
            <person name="Lee S."/>
            <person name="Lewis L.R."/>
            <person name="Margolis J."/>
            <person name="Morgan M."/>
            <person name="Nazareth L.V."/>
            <person name="Nguyen N."/>
            <person name="Okwuonu G."/>
            <person name="Parker D."/>
            <person name="Richards S."/>
            <person name="Ruiz S.J."/>
            <person name="Santibanez J."/>
            <person name="Savard J."/>
            <person name="Scherer S.E."/>
            <person name="Schneider B."/>
            <person name="Sodergren E."/>
            <person name="Tautz D."/>
            <person name="Vattahil S."/>
            <person name="Villasana D."/>
            <person name="White C.S."/>
            <person name="Wright R."/>
            <person name="Park Y."/>
            <person name="Beeman R.W."/>
            <person name="Lord J."/>
            <person name="Oppert B."/>
            <person name="Lorenzen M."/>
            <person name="Brown S."/>
            <person name="Wang L."/>
            <person name="Savard J."/>
            <person name="Tautz D."/>
            <person name="Richards S."/>
            <person name="Weinstock G."/>
            <person name="Gibbs R.A."/>
            <person name="Liu Y."/>
            <person name="Worley K."/>
            <person name="Weinstock G."/>
            <person name="Elsik C.G."/>
            <person name="Reese J.T."/>
            <person name="Elhaik E."/>
            <person name="Landan G."/>
            <person name="Graur D."/>
            <person name="Arensburger P."/>
            <person name="Atkinson P."/>
            <person name="Beeman R.W."/>
            <person name="Beidler J."/>
            <person name="Brown S.J."/>
            <person name="Demuth J.P."/>
            <person name="Drury D.W."/>
            <person name="Du Y.Z."/>
            <person name="Fujiwara H."/>
            <person name="Lorenzen M."/>
            <person name="Maselli V."/>
            <person name="Osanai M."/>
            <person name="Park Y."/>
            <person name="Robertson H.M."/>
            <person name="Tu Z."/>
            <person name="Wang J.J."/>
            <person name="Wang S."/>
            <person name="Richards S."/>
            <person name="Song H."/>
            <person name="Zhang L."/>
            <person name="Sodergren E."/>
            <person name="Werner D."/>
            <person name="Stanke M."/>
            <person name="Morgenstern B."/>
            <person name="Solovyev V."/>
            <person name="Kosarev P."/>
            <person name="Brown G."/>
            <person name="Chen H.C."/>
            <person name="Ermolaeva O."/>
            <person name="Hlavina W."/>
            <person name="Kapustin Y."/>
            <person name="Kiryutin B."/>
            <person name="Kitts P."/>
            <person name="Maglott D."/>
            <person name="Pruitt K."/>
            <person name="Sapojnikov V."/>
            <person name="Souvorov A."/>
            <person name="Mackey A.J."/>
            <person name="Waterhouse R.M."/>
            <person name="Wyder S."/>
            <person name="Zdobnov E.M."/>
            <person name="Zdobnov E.M."/>
            <person name="Wyder S."/>
            <person name="Kriventseva E.V."/>
            <person name="Kadowaki T."/>
            <person name="Bork P."/>
            <person name="Aranda M."/>
            <person name="Bao R."/>
            <person name="Beermann A."/>
            <person name="Berns N."/>
            <person name="Bolognesi R."/>
            <person name="Bonneton F."/>
            <person name="Bopp D."/>
            <person name="Brown S.J."/>
            <person name="Bucher G."/>
            <person name="Butts T."/>
            <person name="Chaumot A."/>
            <person name="Denell R.E."/>
            <person name="Ferrier D.E."/>
            <person name="Friedrich M."/>
            <person name="Gordon C.M."/>
            <person name="Jindra M."/>
            <person name="Klingler M."/>
            <person name="Lan Q."/>
            <person name="Lattorff H.M."/>
            <person name="Laudet V."/>
            <person name="von Levetsow C."/>
            <person name="Liu Z."/>
            <person name="Lutz R."/>
            <person name="Lynch J.A."/>
            <person name="da Fonseca R.N."/>
            <person name="Posnien N."/>
            <person name="Reuter R."/>
            <person name="Roth S."/>
            <person name="Savard J."/>
            <person name="Schinko J.B."/>
            <person name="Schmitt C."/>
            <person name="Schoppmeier M."/>
            <person name="Schroder R."/>
            <person name="Shippy T.D."/>
            <person name="Simonnet F."/>
            <person name="Marques-Souza H."/>
            <person name="Tautz D."/>
            <person name="Tomoyasu Y."/>
            <person name="Trauner J."/>
            <person name="Van der Zee M."/>
            <person name="Vervoort M."/>
            <person name="Wittkopp N."/>
            <person name="Wimmer E.A."/>
            <person name="Yang X."/>
            <person name="Jones A.K."/>
            <person name="Sattelle D.B."/>
            <person name="Ebert P.R."/>
            <person name="Nelson D."/>
            <person name="Scott J.G."/>
            <person name="Beeman R.W."/>
            <person name="Muthukrishnan S."/>
            <person name="Kramer K.J."/>
            <person name="Arakane Y."/>
            <person name="Beeman R.W."/>
            <person name="Zhu Q."/>
            <person name="Hogenkamp D."/>
            <person name="Dixit R."/>
            <person name="Oppert B."/>
            <person name="Jiang H."/>
            <person name="Zou Z."/>
            <person name="Marshall J."/>
            <person name="Elpidina E."/>
            <person name="Vinokurov K."/>
            <person name="Oppert C."/>
            <person name="Zou Z."/>
            <person name="Evans J."/>
            <person name="Lu Z."/>
            <person name="Zhao P."/>
            <person name="Sumathipala N."/>
            <person name="Altincicek B."/>
            <person name="Vilcinskas A."/>
            <person name="Williams M."/>
            <person name="Hultmark D."/>
            <person name="Hetru C."/>
            <person name="Jiang H."/>
            <person name="Grimmelikhuijzen C.J."/>
            <person name="Hauser F."/>
            <person name="Cazzamali G."/>
            <person name="Williamson M."/>
            <person name="Park Y."/>
            <person name="Li B."/>
            <person name="Tanaka Y."/>
            <person name="Predel R."/>
            <person name="Neupert S."/>
            <person name="Schachtner J."/>
            <person name="Verleyen P."/>
            <person name="Raible F."/>
            <person name="Bork P."/>
            <person name="Friedrich M."/>
            <person name="Walden K.K."/>
            <person name="Robertson H.M."/>
            <person name="Angeli S."/>
            <person name="Foret S."/>
            <person name="Bucher G."/>
            <person name="Schuetz S."/>
            <person name="Maleszka R."/>
            <person name="Wimmer E.A."/>
            <person name="Beeman R.W."/>
            <person name="Lorenzen M."/>
            <person name="Tomoyasu Y."/>
            <person name="Miller S.C."/>
            <person name="Grossmann D."/>
            <person name="Bucher G."/>
        </authorList>
    </citation>
    <scope>NUCLEOTIDE SEQUENCE [LARGE SCALE GENOMIC DNA]</scope>
    <source>
        <strain evidence="4 5">Georgia GA2</strain>
    </source>
</reference>
<dbReference type="InterPro" id="IPR036691">
    <property type="entry name" value="Endo/exonu/phosph_ase_sf"/>
</dbReference>
<dbReference type="InterPro" id="IPR001878">
    <property type="entry name" value="Znf_CCHC"/>
</dbReference>
<feature type="domain" description="Reverse transcriptase" evidence="3">
    <location>
        <begin position="491"/>
        <end position="692"/>
    </location>
</feature>
<dbReference type="SUPFAM" id="SSF56219">
    <property type="entry name" value="DNase I-like"/>
    <property type="match status" value="1"/>
</dbReference>
<keyword evidence="1" id="KW-0479">Metal-binding</keyword>
<dbReference type="SUPFAM" id="SSF56672">
    <property type="entry name" value="DNA/RNA polymerases"/>
    <property type="match status" value="1"/>
</dbReference>
<dbReference type="CDD" id="cd01650">
    <property type="entry name" value="RT_nLTR_like"/>
    <property type="match status" value="1"/>
</dbReference>
<protein>
    <recommendedName>
        <fullName evidence="6">Reverse transcriptase domain-containing protein</fullName>
    </recommendedName>
</protein>
<dbReference type="STRING" id="7070.D7EIY0"/>
<dbReference type="HOGENOM" id="CLU_011127_0_0_1"/>
<dbReference type="Gene3D" id="3.60.10.10">
    <property type="entry name" value="Endonuclease/exonuclease/phosphatase"/>
    <property type="match status" value="1"/>
</dbReference>
<reference evidence="4 5" key="2">
    <citation type="journal article" date="2010" name="Nucleic Acids Res.">
        <title>BeetleBase in 2010: revisions to provide comprehensive genomic information for Tribolium castaneum.</title>
        <authorList>
            <person name="Kim H.S."/>
            <person name="Murphy T."/>
            <person name="Xia J."/>
            <person name="Caragea D."/>
            <person name="Park Y."/>
            <person name="Beeman R.W."/>
            <person name="Lorenzen M.D."/>
            <person name="Butcher S."/>
            <person name="Manak J.R."/>
            <person name="Brown S.J."/>
        </authorList>
    </citation>
    <scope>NUCLEOTIDE SEQUENCE [LARGE SCALE GENOMIC DNA]</scope>
    <source>
        <strain evidence="4 5">Georgia GA2</strain>
    </source>
</reference>
<dbReference type="Pfam" id="PF00078">
    <property type="entry name" value="RVT_1"/>
    <property type="match status" value="1"/>
</dbReference>
<evidence type="ECO:0000313" key="4">
    <source>
        <dbReference type="EMBL" id="EFA12411.2"/>
    </source>
</evidence>
<dbReference type="PANTHER" id="PTHR36688:SF1">
    <property type="entry name" value="ENDONUCLEASE_EXONUCLEASE_PHOSPHATASE DOMAIN-CONTAINING PROTEIN"/>
    <property type="match status" value="1"/>
</dbReference>
<dbReference type="InterPro" id="IPR005135">
    <property type="entry name" value="Endo/exonuclease/phosphatase"/>
</dbReference>
<dbReference type="InterPro" id="IPR036875">
    <property type="entry name" value="Znf_CCHC_sf"/>
</dbReference>
<dbReference type="GO" id="GO:0071897">
    <property type="term" value="P:DNA biosynthetic process"/>
    <property type="evidence" value="ECO:0007669"/>
    <property type="project" value="UniProtKB-ARBA"/>
</dbReference>
<dbReference type="GO" id="GO:0008270">
    <property type="term" value="F:zinc ion binding"/>
    <property type="evidence" value="ECO:0007669"/>
    <property type="project" value="UniProtKB-KW"/>
</dbReference>
<evidence type="ECO:0000313" key="5">
    <source>
        <dbReference type="Proteomes" id="UP000007266"/>
    </source>
</evidence>
<proteinExistence type="predicted"/>
<evidence type="ECO:0000256" key="1">
    <source>
        <dbReference type="PROSITE-ProRule" id="PRU00047"/>
    </source>
</evidence>
<evidence type="ECO:0008006" key="6">
    <source>
        <dbReference type="Google" id="ProtNLM"/>
    </source>
</evidence>
<name>D7EIY0_TRICA</name>
<dbReference type="InParanoid" id="D7EIY0"/>
<dbReference type="AlphaFoldDB" id="D7EIY0"/>
<dbReference type="Pfam" id="PF14529">
    <property type="entry name" value="Exo_endo_phos_2"/>
    <property type="match status" value="1"/>
</dbReference>
<dbReference type="PANTHER" id="PTHR36688">
    <property type="entry name" value="ENDO/EXONUCLEASE/PHOSPHATASE DOMAIN-CONTAINING PROTEIN"/>
    <property type="match status" value="1"/>
</dbReference>
<keyword evidence="5" id="KW-1185">Reference proteome</keyword>
<feature type="domain" description="CCHC-type" evidence="2">
    <location>
        <begin position="48"/>
        <end position="61"/>
    </location>
</feature>
<dbReference type="GO" id="GO:0003676">
    <property type="term" value="F:nucleic acid binding"/>
    <property type="evidence" value="ECO:0007669"/>
    <property type="project" value="InterPro"/>
</dbReference>
<dbReference type="InterPro" id="IPR052560">
    <property type="entry name" value="RdDP_mobile_element"/>
</dbReference>
<accession>D7EIY0</accession>
<dbReference type="InterPro" id="IPR043502">
    <property type="entry name" value="DNA/RNA_pol_sf"/>
</dbReference>
<dbReference type="PROSITE" id="PS50878">
    <property type="entry name" value="RT_POL"/>
    <property type="match status" value="1"/>
</dbReference>
<dbReference type="SUPFAM" id="SSF57756">
    <property type="entry name" value="Retrovirus zinc finger-like domains"/>
    <property type="match status" value="1"/>
</dbReference>
<keyword evidence="1" id="KW-0863">Zinc-finger</keyword>
<dbReference type="GO" id="GO:0003824">
    <property type="term" value="F:catalytic activity"/>
    <property type="evidence" value="ECO:0007669"/>
    <property type="project" value="InterPro"/>
</dbReference>
<dbReference type="PROSITE" id="PS50158">
    <property type="entry name" value="ZF_CCHC"/>
    <property type="match status" value="1"/>
</dbReference>
<dbReference type="InterPro" id="IPR000477">
    <property type="entry name" value="RT_dom"/>
</dbReference>
<dbReference type="OMA" id="LARIEWI"/>
<keyword evidence="1" id="KW-0862">Zinc</keyword>
<evidence type="ECO:0000259" key="2">
    <source>
        <dbReference type="PROSITE" id="PS50158"/>
    </source>
</evidence>
<organism evidence="4 5">
    <name type="scientific">Tribolium castaneum</name>
    <name type="common">Red flour beetle</name>
    <dbReference type="NCBI Taxonomy" id="7070"/>
    <lineage>
        <taxon>Eukaryota</taxon>
        <taxon>Metazoa</taxon>
        <taxon>Ecdysozoa</taxon>
        <taxon>Arthropoda</taxon>
        <taxon>Hexapoda</taxon>
        <taxon>Insecta</taxon>
        <taxon>Pterygota</taxon>
        <taxon>Neoptera</taxon>
        <taxon>Endopterygota</taxon>
        <taxon>Coleoptera</taxon>
        <taxon>Polyphaga</taxon>
        <taxon>Cucujiformia</taxon>
        <taxon>Tenebrionidae</taxon>
        <taxon>Tenebrionidae incertae sedis</taxon>
        <taxon>Tribolium</taxon>
    </lineage>
</organism>